<gene>
    <name evidence="9" type="ORF">B0J13DRAFT_562967</name>
</gene>
<keyword evidence="10" id="KW-1185">Reference proteome</keyword>
<dbReference type="Pfam" id="PF07519">
    <property type="entry name" value="Tannase"/>
    <property type="match status" value="1"/>
</dbReference>
<keyword evidence="6" id="KW-0106">Calcium</keyword>
<keyword evidence="4 8" id="KW-0732">Signal</keyword>
<sequence length="592" mass="64376">MRQSTAATMAALAASANAASLADLCTVSNVQAALPANGILLGINMIPSSVTASAVYNATTGGGMMRRDTAAATYSYCNVTVAYTHGSKGDNVVLKYAFPSPSDFDNRFYVGGGGGYSLNSDATGGLAYGAAAGVTDGGYDAFNYSYDEKFLYGNGSINWDSTYMFSYQALGEMTQIGKYVTKALYDMDASSKLYTYYEGCSDGGREGMSQVQRWGDEYDGVIVGAPAFRFAQQQVLHVHPSAVEQTLDYYPPPCELAKIVNATIEACDELDGRKDGVVSRTDLCQLNFKLKSIIGESYYCAAETSSSLGFGFNKRGLDKRQAQGSTSSTKPEQNGTVTAEGVAVAQAIYDGPHTTDGQRAYLSWQIASELGDAATTYNNETDSWELSIPSTGGMYVAKYIQLLDLDNLSDLNNVTYDTLVDWMKIGFVRYYDSLQTTLPDLTTFKNAGGKLLHYHGESDSSIPAASSVRYWQSVRSVMYPNKSDSAAQKALQDWYQFYLVPGAGHCGTNSLQPGPYPQNNVETMIDWVENGVQPTRLNATVSSGDYEGETQMLCQWPTRPLWTSETSFKCVNHKKSIDSWTYDFPAIPLEVY</sequence>
<keyword evidence="2" id="KW-0719">Serine esterase</keyword>
<evidence type="ECO:0000256" key="4">
    <source>
        <dbReference type="ARBA" id="ARBA00022729"/>
    </source>
</evidence>
<dbReference type="SUPFAM" id="SSF53474">
    <property type="entry name" value="alpha/beta-Hydrolases"/>
    <property type="match status" value="1"/>
</dbReference>
<dbReference type="OrthoDB" id="3039123at2759"/>
<dbReference type="AlphaFoldDB" id="A0A9P9E6E7"/>
<dbReference type="EMBL" id="JAGMUU010000019">
    <property type="protein sequence ID" value="KAH7131632.1"/>
    <property type="molecule type" value="Genomic_DNA"/>
</dbReference>
<comment type="caution">
    <text evidence="9">The sequence shown here is derived from an EMBL/GenBank/DDBJ whole genome shotgun (WGS) entry which is preliminary data.</text>
</comment>
<evidence type="ECO:0000256" key="7">
    <source>
        <dbReference type="ARBA" id="ARBA00023157"/>
    </source>
</evidence>
<evidence type="ECO:0000313" key="10">
    <source>
        <dbReference type="Proteomes" id="UP000717696"/>
    </source>
</evidence>
<evidence type="ECO:0000256" key="6">
    <source>
        <dbReference type="ARBA" id="ARBA00022837"/>
    </source>
</evidence>
<dbReference type="InterPro" id="IPR011118">
    <property type="entry name" value="Tannase/feruloyl_esterase"/>
</dbReference>
<keyword evidence="7" id="KW-1015">Disulfide bond</keyword>
<protein>
    <recommendedName>
        <fullName evidence="8">Carboxylic ester hydrolase</fullName>
        <ecNumber evidence="8">3.1.1.-</ecNumber>
    </recommendedName>
</protein>
<name>A0A9P9E6E7_9HYPO</name>
<dbReference type="Proteomes" id="UP000717696">
    <property type="component" value="Unassembled WGS sequence"/>
</dbReference>
<evidence type="ECO:0000256" key="2">
    <source>
        <dbReference type="ARBA" id="ARBA00022487"/>
    </source>
</evidence>
<reference evidence="9" key="1">
    <citation type="journal article" date="2021" name="Nat. Commun.">
        <title>Genetic determinants of endophytism in the Arabidopsis root mycobiome.</title>
        <authorList>
            <person name="Mesny F."/>
            <person name="Miyauchi S."/>
            <person name="Thiergart T."/>
            <person name="Pickel B."/>
            <person name="Atanasova L."/>
            <person name="Karlsson M."/>
            <person name="Huettel B."/>
            <person name="Barry K.W."/>
            <person name="Haridas S."/>
            <person name="Chen C."/>
            <person name="Bauer D."/>
            <person name="Andreopoulos W."/>
            <person name="Pangilinan J."/>
            <person name="LaButti K."/>
            <person name="Riley R."/>
            <person name="Lipzen A."/>
            <person name="Clum A."/>
            <person name="Drula E."/>
            <person name="Henrissat B."/>
            <person name="Kohler A."/>
            <person name="Grigoriev I.V."/>
            <person name="Martin F.M."/>
            <person name="Hacquard S."/>
        </authorList>
    </citation>
    <scope>NUCLEOTIDE SEQUENCE</scope>
    <source>
        <strain evidence="9">MPI-CAGE-AT-0021</strain>
    </source>
</reference>
<dbReference type="InterPro" id="IPR029058">
    <property type="entry name" value="AB_hydrolase_fold"/>
</dbReference>
<dbReference type="PANTHER" id="PTHR33938">
    <property type="entry name" value="FERULOYL ESTERASE B-RELATED"/>
    <property type="match status" value="1"/>
</dbReference>
<evidence type="ECO:0000256" key="8">
    <source>
        <dbReference type="RuleBase" id="RU361238"/>
    </source>
</evidence>
<accession>A0A9P9E6E7</accession>
<proteinExistence type="inferred from homology"/>
<comment type="similarity">
    <text evidence="1 8">Belongs to the tannase family.</text>
</comment>
<feature type="signal peptide" evidence="8">
    <location>
        <begin position="1"/>
        <end position="18"/>
    </location>
</feature>
<feature type="chain" id="PRO_5040535951" description="Carboxylic ester hydrolase" evidence="8">
    <location>
        <begin position="19"/>
        <end position="592"/>
    </location>
</feature>
<evidence type="ECO:0000256" key="3">
    <source>
        <dbReference type="ARBA" id="ARBA00022723"/>
    </source>
</evidence>
<keyword evidence="3" id="KW-0479">Metal-binding</keyword>
<evidence type="ECO:0000256" key="5">
    <source>
        <dbReference type="ARBA" id="ARBA00022801"/>
    </source>
</evidence>
<evidence type="ECO:0000256" key="1">
    <source>
        <dbReference type="ARBA" id="ARBA00006249"/>
    </source>
</evidence>
<dbReference type="EC" id="3.1.1.-" evidence="8"/>
<dbReference type="GO" id="GO:0046872">
    <property type="term" value="F:metal ion binding"/>
    <property type="evidence" value="ECO:0007669"/>
    <property type="project" value="UniProtKB-KW"/>
</dbReference>
<dbReference type="PANTHER" id="PTHR33938:SF7">
    <property type="entry name" value="CARBOXYLIC ESTER HYDROLASE"/>
    <property type="match status" value="1"/>
</dbReference>
<keyword evidence="5 8" id="KW-0378">Hydrolase</keyword>
<organism evidence="9 10">
    <name type="scientific">Dactylonectria estremocensis</name>
    <dbReference type="NCBI Taxonomy" id="1079267"/>
    <lineage>
        <taxon>Eukaryota</taxon>
        <taxon>Fungi</taxon>
        <taxon>Dikarya</taxon>
        <taxon>Ascomycota</taxon>
        <taxon>Pezizomycotina</taxon>
        <taxon>Sordariomycetes</taxon>
        <taxon>Hypocreomycetidae</taxon>
        <taxon>Hypocreales</taxon>
        <taxon>Nectriaceae</taxon>
        <taxon>Dactylonectria</taxon>
    </lineage>
</organism>
<evidence type="ECO:0000313" key="9">
    <source>
        <dbReference type="EMBL" id="KAH7131632.1"/>
    </source>
</evidence>
<dbReference type="GO" id="GO:0030600">
    <property type="term" value="F:feruloyl esterase activity"/>
    <property type="evidence" value="ECO:0007669"/>
    <property type="project" value="UniProtKB-ARBA"/>
</dbReference>